<evidence type="ECO:0000256" key="3">
    <source>
        <dbReference type="ARBA" id="ARBA00022603"/>
    </source>
</evidence>
<name>A0A0F7SNK0_PHARH</name>
<dbReference type="InterPro" id="IPR028162">
    <property type="entry name" value="Met8_C"/>
</dbReference>
<evidence type="ECO:0000256" key="10">
    <source>
        <dbReference type="SAM" id="MobiDB-lite"/>
    </source>
</evidence>
<sequence length="709" mass="75547">MSVLALPSTPLTSRLASCASSSSSSSRPRFAQPTGSASLLVCFNPKDKLVVVIGSNRLAASRSFAALDADAKVLVSSPLSLSQASEEIRWRVDRQQVEFTNLEDGCGGWENALNALSNVSLVCVTDSVIDDSAPSTSPSTHRSSRSLHALREACTSLRIPLNIADHPELSDFTFPSTHRFPLDHTDPSKGLSALQVGISTNGRGCRLATRIKREVLSALPKSIGGAVENVGRLRELAKETATATRPSLIKKESGRPLIFDNIPGEDSLSAFPLNSPVPQLHEGSPAYFPPTEPDVRSIEETKRRMRWVAQVSEYWPFEYLGKMDESQMKSVLGRYASKGIEDEGFVDSTSPSGISSAGQEGALSIFANDSTINGTASSSSVAGSSSSVGGPTTNHSLSIRPGSPPPVPARKGSIHLLGSGPGHPSLLTIAAHKSLQTATLILSDKLVPSEILALIPPTTTLHIAKKFPGNAEGAQNEMMALALEGARRGERVVRLKQGDPFVYGRGGEEVLFFRKHGFESVVVPGVSSALAGPLMFNLPVTQRGVAESMVLCTGVGRKGKAVSLPGYERGRTLLVLMGVARLRSVLSVLQSPLGVSEEDGAGSRAGPAFPPYTPIAIIERASSADQRMVASTLEHILQAVETVGDQRPPAMMIIGWSCLALEGEGDMTVLDDGKEEEKDDRERVKKWLGGNRWLVREGLDPRWAGFLDG</sequence>
<evidence type="ECO:0000256" key="2">
    <source>
        <dbReference type="ARBA" id="ARBA00022481"/>
    </source>
</evidence>
<evidence type="ECO:0000256" key="6">
    <source>
        <dbReference type="ARBA" id="ARBA00023002"/>
    </source>
</evidence>
<dbReference type="GO" id="GO:0043115">
    <property type="term" value="F:precorrin-2 dehydrogenase activity"/>
    <property type="evidence" value="ECO:0007669"/>
    <property type="project" value="UniProtKB-EC"/>
</dbReference>
<dbReference type="SUPFAM" id="SSF53790">
    <property type="entry name" value="Tetrapyrrole methylase"/>
    <property type="match status" value="1"/>
</dbReference>
<evidence type="ECO:0000256" key="8">
    <source>
        <dbReference type="ARBA" id="ARBA00023244"/>
    </source>
</evidence>
<evidence type="ECO:0000259" key="13">
    <source>
        <dbReference type="Pfam" id="PF14824"/>
    </source>
</evidence>
<dbReference type="Pfam" id="PF13241">
    <property type="entry name" value="NAD_binding_7"/>
    <property type="match status" value="1"/>
</dbReference>
<dbReference type="GO" id="GO:0032259">
    <property type="term" value="P:methylation"/>
    <property type="evidence" value="ECO:0007669"/>
    <property type="project" value="UniProtKB-KW"/>
</dbReference>
<keyword evidence="2" id="KW-0488">Methylation</keyword>
<dbReference type="AlphaFoldDB" id="A0A0F7SNK0"/>
<evidence type="ECO:0000256" key="5">
    <source>
        <dbReference type="ARBA" id="ARBA00022691"/>
    </source>
</evidence>
<dbReference type="InterPro" id="IPR028281">
    <property type="entry name" value="Sirohaem_synthase_central"/>
</dbReference>
<dbReference type="CDD" id="cd11642">
    <property type="entry name" value="SUMT"/>
    <property type="match status" value="1"/>
</dbReference>
<dbReference type="InterPro" id="IPR035996">
    <property type="entry name" value="4pyrrol_Methylase_sf"/>
</dbReference>
<feature type="domain" description="Siroheme biosynthesis protein Met8 C-terminal" evidence="12">
    <location>
        <begin position="299"/>
        <end position="338"/>
    </location>
</feature>
<dbReference type="InterPro" id="IPR006366">
    <property type="entry name" value="CobA/CysG_C"/>
</dbReference>
<keyword evidence="5" id="KW-0949">S-adenosyl-L-methionine</keyword>
<dbReference type="Pfam" id="PF14823">
    <property type="entry name" value="Sirohm_synth_C"/>
    <property type="match status" value="1"/>
</dbReference>
<dbReference type="InterPro" id="IPR014776">
    <property type="entry name" value="4pyrrole_Mease_sub2"/>
</dbReference>
<comment type="similarity">
    <text evidence="9">In the N-terminal section; belongs to the precorrin methyltransferase family.</text>
</comment>
<dbReference type="PANTHER" id="PTHR45790:SF6">
    <property type="entry name" value="UROPORPHYRINOGEN-III C-METHYLTRANSFERASE"/>
    <property type="match status" value="1"/>
</dbReference>
<dbReference type="InterPro" id="IPR050161">
    <property type="entry name" value="Siro_Cobalamin_biosynth"/>
</dbReference>
<dbReference type="SUPFAM" id="SSF75615">
    <property type="entry name" value="Siroheme synthase middle domains-like"/>
    <property type="match status" value="1"/>
</dbReference>
<accession>A0A0F7SNK0</accession>
<keyword evidence="8" id="KW-0627">Porphyrin biosynthesis</keyword>
<protein>
    <recommendedName>
        <fullName evidence="1">precorrin-2 dehydrogenase</fullName>
        <ecNumber evidence="1">1.3.1.76</ecNumber>
    </recommendedName>
</protein>
<feature type="region of interest" description="Disordered" evidence="10">
    <location>
        <begin position="376"/>
        <end position="415"/>
    </location>
</feature>
<evidence type="ECO:0000259" key="12">
    <source>
        <dbReference type="Pfam" id="PF14823"/>
    </source>
</evidence>
<dbReference type="InterPro" id="IPR014777">
    <property type="entry name" value="4pyrrole_Mease_sub1"/>
</dbReference>
<feature type="compositionally biased region" description="Low complexity" evidence="10">
    <location>
        <begin position="376"/>
        <end position="390"/>
    </location>
</feature>
<keyword evidence="4 14" id="KW-0808">Transferase</keyword>
<feature type="domain" description="Tetrapyrrole methylase" evidence="11">
    <location>
        <begin position="414"/>
        <end position="636"/>
    </location>
</feature>
<feature type="domain" description="Siroheme synthase central" evidence="13">
    <location>
        <begin position="194"/>
        <end position="215"/>
    </location>
</feature>
<keyword evidence="6" id="KW-0560">Oxidoreductase</keyword>
<evidence type="ECO:0000256" key="4">
    <source>
        <dbReference type="ARBA" id="ARBA00022679"/>
    </source>
</evidence>
<evidence type="ECO:0000256" key="9">
    <source>
        <dbReference type="ARBA" id="ARBA00035662"/>
    </source>
</evidence>
<dbReference type="InterPro" id="IPR000878">
    <property type="entry name" value="4pyrrol_Mease"/>
</dbReference>
<dbReference type="GO" id="GO:0004851">
    <property type="term" value="F:uroporphyrin-III C-methyltransferase activity"/>
    <property type="evidence" value="ECO:0007669"/>
    <property type="project" value="TreeGrafter"/>
</dbReference>
<evidence type="ECO:0000259" key="11">
    <source>
        <dbReference type="Pfam" id="PF00590"/>
    </source>
</evidence>
<dbReference type="GO" id="GO:0019354">
    <property type="term" value="P:siroheme biosynthetic process"/>
    <property type="evidence" value="ECO:0007669"/>
    <property type="project" value="InterPro"/>
</dbReference>
<evidence type="ECO:0000256" key="1">
    <source>
        <dbReference type="ARBA" id="ARBA00012400"/>
    </source>
</evidence>
<dbReference type="Gene3D" id="3.40.50.720">
    <property type="entry name" value="NAD(P)-binding Rossmann-like Domain"/>
    <property type="match status" value="1"/>
</dbReference>
<dbReference type="Pfam" id="PF00590">
    <property type="entry name" value="TP_methylase"/>
    <property type="match status" value="1"/>
</dbReference>
<dbReference type="Pfam" id="PF14824">
    <property type="entry name" value="Sirohm_synth_M"/>
    <property type="match status" value="1"/>
</dbReference>
<dbReference type="EMBL" id="LN483124">
    <property type="protein sequence ID" value="CED82259.1"/>
    <property type="molecule type" value="Genomic_DNA"/>
</dbReference>
<dbReference type="Gene3D" id="3.30.950.10">
    <property type="entry name" value="Methyltransferase, Cobalt-precorrin-4 Transmethylase, Domain 2"/>
    <property type="match status" value="1"/>
</dbReference>
<dbReference type="EC" id="1.3.1.76" evidence="1"/>
<organism evidence="14">
    <name type="scientific">Phaffia rhodozyma</name>
    <name type="common">Yeast</name>
    <name type="synonym">Xanthophyllomyces dendrorhous</name>
    <dbReference type="NCBI Taxonomy" id="264483"/>
    <lineage>
        <taxon>Eukaryota</taxon>
        <taxon>Fungi</taxon>
        <taxon>Dikarya</taxon>
        <taxon>Basidiomycota</taxon>
        <taxon>Agaricomycotina</taxon>
        <taxon>Tremellomycetes</taxon>
        <taxon>Cystofilobasidiales</taxon>
        <taxon>Mrakiaceae</taxon>
        <taxon>Phaffia</taxon>
    </lineage>
</organism>
<reference evidence="14" key="1">
    <citation type="submission" date="2014-08" db="EMBL/GenBank/DDBJ databases">
        <authorList>
            <person name="Sharma Rahul"/>
            <person name="Thines Marco"/>
        </authorList>
    </citation>
    <scope>NUCLEOTIDE SEQUENCE</scope>
</reference>
<dbReference type="Gene3D" id="3.40.1010.10">
    <property type="entry name" value="Cobalt-precorrin-4 Transmethylase, Domain 1"/>
    <property type="match status" value="1"/>
</dbReference>
<evidence type="ECO:0000313" key="14">
    <source>
        <dbReference type="EMBL" id="CED82259.1"/>
    </source>
</evidence>
<dbReference type="PANTHER" id="PTHR45790">
    <property type="entry name" value="SIROHEME SYNTHASE-RELATED"/>
    <property type="match status" value="1"/>
</dbReference>
<proteinExistence type="inferred from homology"/>
<dbReference type="FunFam" id="3.40.1010.10:FF:000006">
    <property type="entry name" value="Siroheme synthase, putative"/>
    <property type="match status" value="1"/>
</dbReference>
<keyword evidence="7" id="KW-0520">NAD</keyword>
<keyword evidence="3 14" id="KW-0489">Methyltransferase</keyword>
<evidence type="ECO:0000256" key="7">
    <source>
        <dbReference type="ARBA" id="ARBA00023027"/>
    </source>
</evidence>